<evidence type="ECO:0000313" key="2">
    <source>
        <dbReference type="EMBL" id="TGO34209.1"/>
    </source>
</evidence>
<organism evidence="2 3">
    <name type="scientific">Botrytis hyacinthi</name>
    <dbReference type="NCBI Taxonomy" id="278943"/>
    <lineage>
        <taxon>Eukaryota</taxon>
        <taxon>Fungi</taxon>
        <taxon>Dikarya</taxon>
        <taxon>Ascomycota</taxon>
        <taxon>Pezizomycotina</taxon>
        <taxon>Leotiomycetes</taxon>
        <taxon>Helotiales</taxon>
        <taxon>Sclerotiniaceae</taxon>
        <taxon>Botrytis</taxon>
    </lineage>
</organism>
<dbReference type="Proteomes" id="UP000297814">
    <property type="component" value="Unassembled WGS sequence"/>
</dbReference>
<dbReference type="EMBL" id="PQXK01000207">
    <property type="protein sequence ID" value="TGO34209.1"/>
    <property type="molecule type" value="Genomic_DNA"/>
</dbReference>
<gene>
    <name evidence="2" type="ORF">BHYA_0207g00070</name>
</gene>
<name>A0A4Z1GGA9_9HELO</name>
<proteinExistence type="predicted"/>
<evidence type="ECO:0000256" key="1">
    <source>
        <dbReference type="SAM" id="MobiDB-lite"/>
    </source>
</evidence>
<accession>A0A4Z1GGA9</accession>
<keyword evidence="3" id="KW-1185">Reference proteome</keyword>
<protein>
    <submittedName>
        <fullName evidence="2">Uncharacterized protein</fullName>
    </submittedName>
</protein>
<feature type="region of interest" description="Disordered" evidence="1">
    <location>
        <begin position="66"/>
        <end position="94"/>
    </location>
</feature>
<dbReference type="AlphaFoldDB" id="A0A4Z1GGA9"/>
<reference evidence="2 3" key="1">
    <citation type="submission" date="2017-12" db="EMBL/GenBank/DDBJ databases">
        <title>Comparative genomics of Botrytis spp.</title>
        <authorList>
            <person name="Valero-Jimenez C.A."/>
            <person name="Tapia P."/>
            <person name="Veloso J."/>
            <person name="Silva-Moreno E."/>
            <person name="Staats M."/>
            <person name="Valdes J.H."/>
            <person name="Van Kan J.A.L."/>
        </authorList>
    </citation>
    <scope>NUCLEOTIDE SEQUENCE [LARGE SCALE GENOMIC DNA]</scope>
    <source>
        <strain evidence="2 3">Bh0001</strain>
    </source>
</reference>
<sequence>MFGTTIPKDSTTADKVCTFLKSHIFQKQLEKSLTPGTSIDLSFAHAQNLKMWQYSNVPVSRQAAEAFPYAQDPSPSHNDLSPFGAKSGAEFKKQ</sequence>
<evidence type="ECO:0000313" key="3">
    <source>
        <dbReference type="Proteomes" id="UP000297814"/>
    </source>
</evidence>
<comment type="caution">
    <text evidence="2">The sequence shown here is derived from an EMBL/GenBank/DDBJ whole genome shotgun (WGS) entry which is preliminary data.</text>
</comment>